<reference evidence="3" key="1">
    <citation type="journal article" date="2021" name="Genome Biol. Evol.">
        <title>The assembled and annotated genome of the fairy-ring fungus Marasmius oreades.</title>
        <authorList>
            <person name="Hiltunen M."/>
            <person name="Ament-Velasquez S.L."/>
            <person name="Johannesson H."/>
        </authorList>
    </citation>
    <scope>NUCLEOTIDE SEQUENCE</scope>
    <source>
        <strain evidence="3">03SP1</strain>
    </source>
</reference>
<dbReference type="GeneID" id="66081978"/>
<accession>A0A9P7RT77</accession>
<dbReference type="RefSeq" id="XP_043005429.1">
    <property type="nucleotide sequence ID" value="XM_043158058.1"/>
</dbReference>
<dbReference type="InterPro" id="IPR013859">
    <property type="entry name" value="Ssr4_N"/>
</dbReference>
<feature type="region of interest" description="Disordered" evidence="1">
    <location>
        <begin position="315"/>
        <end position="337"/>
    </location>
</feature>
<feature type="region of interest" description="Disordered" evidence="1">
    <location>
        <begin position="227"/>
        <end position="250"/>
    </location>
</feature>
<evidence type="ECO:0000259" key="2">
    <source>
        <dbReference type="Pfam" id="PF08549"/>
    </source>
</evidence>
<proteinExistence type="predicted"/>
<comment type="caution">
    <text evidence="3">The sequence shown here is derived from an EMBL/GenBank/DDBJ whole genome shotgun (WGS) entry which is preliminary data.</text>
</comment>
<dbReference type="AlphaFoldDB" id="A0A9P7RT77"/>
<evidence type="ECO:0000313" key="3">
    <source>
        <dbReference type="EMBL" id="KAG7088958.1"/>
    </source>
</evidence>
<protein>
    <recommendedName>
        <fullName evidence="2">SWI/SNF and RSC complexes subunit Ssr4 N-terminal domain-containing protein</fullName>
    </recommendedName>
</protein>
<sequence>MAASFQQAQAEGLVLRHPENFGQHREITLDQAVTMLLRAITMSQSVPFSWSYIDKPPEGQLYLLFMGPGSAFPNDGIRWQEMETRHAIPAPNSRELEVHEVKYGFIPGSGDTTAWRIRRRYRLSRGGLPSLSLVHYTRGAGGSIMPSLMNQPLRAYPLRPVNEPALFIAGEKIGQKVYPPGTVPPPGGGGGPGIVPIPGMPMNLSQQQAMLAQQNNRMDMLEARRDRERARTGNTVRPPPMLDDDSGDEAEMVSTKSLALTRYRRNHDLMNEVFMHAAFGDKHKKPPTSSYSIFKKEDLEEQCSQLNAEIEVLQTRSSERKSRSTVGDVSMSDPITV</sequence>
<evidence type="ECO:0000256" key="1">
    <source>
        <dbReference type="SAM" id="MobiDB-lite"/>
    </source>
</evidence>
<dbReference type="Pfam" id="PF08549">
    <property type="entry name" value="SWI-SNF_Ssr4_N"/>
    <property type="match status" value="1"/>
</dbReference>
<dbReference type="KEGG" id="more:E1B28_012903"/>
<feature type="domain" description="SWI/SNF and RSC complexes subunit Ssr4 N-terminal" evidence="2">
    <location>
        <begin position="20"/>
        <end position="130"/>
    </location>
</feature>
<dbReference type="EMBL" id="CM032188">
    <property type="protein sequence ID" value="KAG7088958.1"/>
    <property type="molecule type" value="Genomic_DNA"/>
</dbReference>
<evidence type="ECO:0000313" key="4">
    <source>
        <dbReference type="Proteomes" id="UP001049176"/>
    </source>
</evidence>
<dbReference type="GO" id="GO:0006338">
    <property type="term" value="P:chromatin remodeling"/>
    <property type="evidence" value="ECO:0007669"/>
    <property type="project" value="InterPro"/>
</dbReference>
<gene>
    <name evidence="3" type="ORF">E1B28_012903</name>
</gene>
<name>A0A9P7RT77_9AGAR</name>
<keyword evidence="4" id="KW-1185">Reference proteome</keyword>
<dbReference type="Proteomes" id="UP001049176">
    <property type="component" value="Chromosome 8"/>
</dbReference>
<dbReference type="OrthoDB" id="5321006at2759"/>
<organism evidence="3 4">
    <name type="scientific">Marasmius oreades</name>
    <name type="common">fairy-ring Marasmius</name>
    <dbReference type="NCBI Taxonomy" id="181124"/>
    <lineage>
        <taxon>Eukaryota</taxon>
        <taxon>Fungi</taxon>
        <taxon>Dikarya</taxon>
        <taxon>Basidiomycota</taxon>
        <taxon>Agaricomycotina</taxon>
        <taxon>Agaricomycetes</taxon>
        <taxon>Agaricomycetidae</taxon>
        <taxon>Agaricales</taxon>
        <taxon>Marasmiineae</taxon>
        <taxon>Marasmiaceae</taxon>
        <taxon>Marasmius</taxon>
    </lineage>
</organism>